<organism evidence="1 2">
    <name type="scientific">Actinokineospora bangkokensis</name>
    <dbReference type="NCBI Taxonomy" id="1193682"/>
    <lineage>
        <taxon>Bacteria</taxon>
        <taxon>Bacillati</taxon>
        <taxon>Actinomycetota</taxon>
        <taxon>Actinomycetes</taxon>
        <taxon>Pseudonocardiales</taxon>
        <taxon>Pseudonocardiaceae</taxon>
        <taxon>Actinokineospora</taxon>
    </lineage>
</organism>
<sequence length="64" mass="6778">MAFPTPGETFTGKVVAEVPFGSFIEHPSGHHGLLHGEPLPVGTELHVKVLSTDPDAERFSVAKA</sequence>
<proteinExistence type="predicted"/>
<evidence type="ECO:0000313" key="1">
    <source>
        <dbReference type="EMBL" id="OLR94535.1"/>
    </source>
</evidence>
<dbReference type="RefSeq" id="WP_075973913.1">
    <property type="nucleotide sequence ID" value="NZ_MKQR01000007.1"/>
</dbReference>
<dbReference type="STRING" id="1193682.BJP25_12400"/>
<dbReference type="OrthoDB" id="3696341at2"/>
<evidence type="ECO:0008006" key="3">
    <source>
        <dbReference type="Google" id="ProtNLM"/>
    </source>
</evidence>
<dbReference type="AlphaFoldDB" id="A0A1Q9LR83"/>
<keyword evidence="2" id="KW-1185">Reference proteome</keyword>
<comment type="caution">
    <text evidence="1">The sequence shown here is derived from an EMBL/GenBank/DDBJ whole genome shotgun (WGS) entry which is preliminary data.</text>
</comment>
<dbReference type="SUPFAM" id="SSF50249">
    <property type="entry name" value="Nucleic acid-binding proteins"/>
    <property type="match status" value="1"/>
</dbReference>
<name>A0A1Q9LR83_9PSEU</name>
<dbReference type="Gene3D" id="2.40.50.140">
    <property type="entry name" value="Nucleic acid-binding proteins"/>
    <property type="match status" value="1"/>
</dbReference>
<gene>
    <name evidence="1" type="ORF">BJP25_12400</name>
</gene>
<dbReference type="Proteomes" id="UP000186040">
    <property type="component" value="Unassembled WGS sequence"/>
</dbReference>
<accession>A0A1Q9LR83</accession>
<protein>
    <recommendedName>
        <fullName evidence="3">S1 motif domain-containing protein</fullName>
    </recommendedName>
</protein>
<dbReference type="InterPro" id="IPR012340">
    <property type="entry name" value="NA-bd_OB-fold"/>
</dbReference>
<reference evidence="1 2" key="1">
    <citation type="submission" date="2016-10" db="EMBL/GenBank/DDBJ databases">
        <title>The Draft Genome Sequence of Actinokineospora bangkokensis 44EHWT reveals the biosynthetic pathway of antifungal compounds Thailandins with unusual extender unit butylmalonyl-CoA.</title>
        <authorList>
            <person name="Greule A."/>
            <person name="Intra B."/>
            <person name="Flemming S."/>
            <person name="Rommel M.G."/>
            <person name="Panbangred W."/>
            <person name="Bechthold A."/>
        </authorList>
    </citation>
    <scope>NUCLEOTIDE SEQUENCE [LARGE SCALE GENOMIC DNA]</scope>
    <source>
        <strain evidence="1 2">44EHW</strain>
    </source>
</reference>
<evidence type="ECO:0000313" key="2">
    <source>
        <dbReference type="Proteomes" id="UP000186040"/>
    </source>
</evidence>
<dbReference type="EMBL" id="MKQR01000007">
    <property type="protein sequence ID" value="OLR94535.1"/>
    <property type="molecule type" value="Genomic_DNA"/>
</dbReference>